<evidence type="ECO:0000256" key="1">
    <source>
        <dbReference type="ARBA" id="ARBA00001974"/>
    </source>
</evidence>
<feature type="domain" description="Oxidoreductase FAD/NAD(P)-binding" evidence="6">
    <location>
        <begin position="81"/>
        <end position="217"/>
    </location>
</feature>
<reference evidence="8 9" key="1">
    <citation type="submission" date="2018-11" db="EMBL/GenBank/DDBJ databases">
        <authorList>
            <consortium name="Pathogen Informatics"/>
        </authorList>
    </citation>
    <scope>NUCLEOTIDE SEQUENCE [LARGE SCALE GENOMIC DNA]</scope>
    <source>
        <strain evidence="8 9">Zambia</strain>
    </source>
</reference>
<dbReference type="EMBL" id="UZAI01021602">
    <property type="protein sequence ID" value="VDP55928.1"/>
    <property type="molecule type" value="Genomic_DNA"/>
</dbReference>
<proteinExistence type="predicted"/>
<feature type="binding site" evidence="5">
    <location>
        <position position="33"/>
    </location>
    <ligand>
        <name>FAD</name>
        <dbReference type="ChEBI" id="CHEBI:57692"/>
    </ligand>
</feature>
<dbReference type="InterPro" id="IPR039261">
    <property type="entry name" value="FNR_nucleotide-bd"/>
</dbReference>
<dbReference type="SUPFAM" id="SSF63380">
    <property type="entry name" value="Riboflavin synthase domain-like"/>
    <property type="match status" value="1"/>
</dbReference>
<evidence type="ECO:0000256" key="4">
    <source>
        <dbReference type="ARBA" id="ARBA00023002"/>
    </source>
</evidence>
<sequence length="219" mass="25349">MTFSSIINTDCQQEENVNQFCLLIKIYPNGEFSKLVNNISINDTIEVSLPIGNFNSNLIKQLIHNNNNNNDNESKLTYLIMLAGGSGITPMLRIIHYLFTDDHHYHQNLQTFKIHLIHFNRCQMDQILISYFDRCQMDQILISYFESLHNHFPNKFSITHVLSEPLCISDGDNNNHWLYGHITDELCRQCFDQEIIDNFESQTICLICGPSGFNDAALK</sequence>
<dbReference type="InterPro" id="IPR001433">
    <property type="entry name" value="OxRdtase_FAD/NAD-bd"/>
</dbReference>
<feature type="binding site" evidence="5">
    <location>
        <position position="23"/>
    </location>
    <ligand>
        <name>FAD</name>
        <dbReference type="ChEBI" id="CHEBI:57692"/>
    </ligand>
</feature>
<protein>
    <submittedName>
        <fullName evidence="8">Uncharacterized protein</fullName>
    </submittedName>
</protein>
<feature type="binding site" evidence="5">
    <location>
        <position position="89"/>
    </location>
    <ligand>
        <name>FAD</name>
        <dbReference type="ChEBI" id="CHEBI:57692"/>
    </ligand>
</feature>
<name>A0A3P8F9J6_9TREM</name>
<dbReference type="Pfam" id="PF00970">
    <property type="entry name" value="FAD_binding_6"/>
    <property type="match status" value="1"/>
</dbReference>
<evidence type="ECO:0000259" key="7">
    <source>
        <dbReference type="Pfam" id="PF00970"/>
    </source>
</evidence>
<keyword evidence="4" id="KW-0560">Oxidoreductase</keyword>
<dbReference type="AlphaFoldDB" id="A0A3P8F9J6"/>
<dbReference type="InterPro" id="IPR001834">
    <property type="entry name" value="CBR-like"/>
</dbReference>
<keyword evidence="2 5" id="KW-0285">Flavoprotein</keyword>
<dbReference type="PRINTS" id="PR00406">
    <property type="entry name" value="CYTB5RDTASE"/>
</dbReference>
<evidence type="ECO:0000256" key="3">
    <source>
        <dbReference type="ARBA" id="ARBA00022827"/>
    </source>
</evidence>
<dbReference type="GO" id="GO:0016491">
    <property type="term" value="F:oxidoreductase activity"/>
    <property type="evidence" value="ECO:0007669"/>
    <property type="project" value="UniProtKB-KW"/>
</dbReference>
<organism evidence="8 9">
    <name type="scientific">Schistosoma margrebowiei</name>
    <dbReference type="NCBI Taxonomy" id="48269"/>
    <lineage>
        <taxon>Eukaryota</taxon>
        <taxon>Metazoa</taxon>
        <taxon>Spiralia</taxon>
        <taxon>Lophotrochozoa</taxon>
        <taxon>Platyhelminthes</taxon>
        <taxon>Trematoda</taxon>
        <taxon>Digenea</taxon>
        <taxon>Strigeidida</taxon>
        <taxon>Schistosomatoidea</taxon>
        <taxon>Schistosomatidae</taxon>
        <taxon>Schistosoma</taxon>
    </lineage>
</organism>
<feature type="binding site" evidence="5">
    <location>
        <position position="25"/>
    </location>
    <ligand>
        <name>FAD</name>
        <dbReference type="ChEBI" id="CHEBI:57692"/>
    </ligand>
</feature>
<evidence type="ECO:0000313" key="8">
    <source>
        <dbReference type="EMBL" id="VDP55928.1"/>
    </source>
</evidence>
<gene>
    <name evidence="8" type="ORF">SMRZ_LOCUS25658</name>
</gene>
<evidence type="ECO:0000313" key="9">
    <source>
        <dbReference type="Proteomes" id="UP000277204"/>
    </source>
</evidence>
<dbReference type="Proteomes" id="UP000277204">
    <property type="component" value="Unassembled WGS sequence"/>
</dbReference>
<comment type="cofactor">
    <cofactor evidence="1 5">
        <name>FAD</name>
        <dbReference type="ChEBI" id="CHEBI:57692"/>
    </cofactor>
</comment>
<keyword evidence="3 5" id="KW-0274">FAD</keyword>
<dbReference type="PANTHER" id="PTHR19370">
    <property type="entry name" value="NADH-CYTOCHROME B5 REDUCTASE"/>
    <property type="match status" value="1"/>
</dbReference>
<dbReference type="InterPro" id="IPR008333">
    <property type="entry name" value="Cbr1-like_FAD-bd_dom"/>
</dbReference>
<accession>A0A3P8F9J6</accession>
<evidence type="ECO:0000256" key="5">
    <source>
        <dbReference type="PIRSR" id="PIRSR601834-1"/>
    </source>
</evidence>
<evidence type="ECO:0000259" key="6">
    <source>
        <dbReference type="Pfam" id="PF00175"/>
    </source>
</evidence>
<dbReference type="Gene3D" id="3.40.50.80">
    <property type="entry name" value="Nucleotide-binding domain of ferredoxin-NADP reductase (FNR) module"/>
    <property type="match status" value="1"/>
</dbReference>
<dbReference type="Gene3D" id="2.40.30.10">
    <property type="entry name" value="Translation factors"/>
    <property type="match status" value="1"/>
</dbReference>
<dbReference type="SUPFAM" id="SSF52343">
    <property type="entry name" value="Ferredoxin reductase-like, C-terminal NADP-linked domain"/>
    <property type="match status" value="1"/>
</dbReference>
<dbReference type="Pfam" id="PF00175">
    <property type="entry name" value="NAD_binding_1"/>
    <property type="match status" value="1"/>
</dbReference>
<keyword evidence="9" id="KW-1185">Reference proteome</keyword>
<dbReference type="InterPro" id="IPR017938">
    <property type="entry name" value="Riboflavin_synthase-like_b-brl"/>
</dbReference>
<dbReference type="CDD" id="cd06183">
    <property type="entry name" value="cyt_b5_reduct_like"/>
    <property type="match status" value="1"/>
</dbReference>
<evidence type="ECO:0000256" key="2">
    <source>
        <dbReference type="ARBA" id="ARBA00022630"/>
    </source>
</evidence>
<feature type="domain" description="Flavoprotein pyridine nucleotide cytochrome reductase-like FAD-binding" evidence="7">
    <location>
        <begin position="12"/>
        <end position="55"/>
    </location>
</feature>